<dbReference type="SUPFAM" id="SSF54277">
    <property type="entry name" value="CAD &amp; PB1 domains"/>
    <property type="match status" value="1"/>
</dbReference>
<dbReference type="Pfam" id="PF00564">
    <property type="entry name" value="PB1"/>
    <property type="match status" value="1"/>
</dbReference>
<evidence type="ECO:0000256" key="3">
    <source>
        <dbReference type="ARBA" id="ARBA00022777"/>
    </source>
</evidence>
<dbReference type="InterPro" id="IPR008271">
    <property type="entry name" value="Ser/Thr_kinase_AS"/>
</dbReference>
<dbReference type="GO" id="GO:0004672">
    <property type="term" value="F:protein kinase activity"/>
    <property type="evidence" value="ECO:0007669"/>
    <property type="project" value="InterPro"/>
</dbReference>
<dbReference type="SMART" id="SM00220">
    <property type="entry name" value="S_TKc"/>
    <property type="match status" value="1"/>
</dbReference>
<dbReference type="SUPFAM" id="SSF56112">
    <property type="entry name" value="Protein kinase-like (PK-like)"/>
    <property type="match status" value="1"/>
</dbReference>
<evidence type="ECO:0000256" key="5">
    <source>
        <dbReference type="PROSITE-ProRule" id="PRU10141"/>
    </source>
</evidence>
<keyword evidence="9" id="KW-1185">Reference proteome</keyword>
<dbReference type="PROSITE" id="PS00108">
    <property type="entry name" value="PROTEIN_KINASE_ST"/>
    <property type="match status" value="1"/>
</dbReference>
<keyword evidence="2 5" id="KW-0547">Nucleotide-binding</keyword>
<feature type="compositionally biased region" description="Basic and acidic residues" evidence="6">
    <location>
        <begin position="624"/>
        <end position="634"/>
    </location>
</feature>
<dbReference type="RefSeq" id="XP_044554238.1">
    <property type="nucleotide sequence ID" value="XM_044688379.1"/>
</dbReference>
<keyword evidence="1" id="KW-0808">Transferase</keyword>
<dbReference type="PANTHER" id="PTHR48016:SF56">
    <property type="entry name" value="MAPKK KINASE"/>
    <property type="match status" value="1"/>
</dbReference>
<feature type="binding site" evidence="5">
    <location>
        <position position="359"/>
    </location>
    <ligand>
        <name>ATP</name>
        <dbReference type="ChEBI" id="CHEBI:30616"/>
    </ligand>
</feature>
<dbReference type="CDD" id="cd05992">
    <property type="entry name" value="PB1"/>
    <property type="match status" value="1"/>
</dbReference>
<feature type="domain" description="Protein kinase" evidence="7">
    <location>
        <begin position="330"/>
        <end position="602"/>
    </location>
</feature>
<dbReference type="Pfam" id="PF00069">
    <property type="entry name" value="Pkinase"/>
    <property type="match status" value="1"/>
</dbReference>
<dbReference type="InterPro" id="IPR011009">
    <property type="entry name" value="Kinase-like_dom_sf"/>
</dbReference>
<organism evidence="8 9">
    <name type="scientific">Naegleria lovaniensis</name>
    <name type="common">Amoeba</name>
    <dbReference type="NCBI Taxonomy" id="51637"/>
    <lineage>
        <taxon>Eukaryota</taxon>
        <taxon>Discoba</taxon>
        <taxon>Heterolobosea</taxon>
        <taxon>Tetramitia</taxon>
        <taxon>Eutetramitia</taxon>
        <taxon>Vahlkampfiidae</taxon>
        <taxon>Naegleria</taxon>
    </lineage>
</organism>
<dbReference type="AlphaFoldDB" id="A0AA88H2A6"/>
<evidence type="ECO:0000256" key="6">
    <source>
        <dbReference type="SAM" id="MobiDB-lite"/>
    </source>
</evidence>
<keyword evidence="3" id="KW-0418">Kinase</keyword>
<dbReference type="InterPro" id="IPR000719">
    <property type="entry name" value="Prot_kinase_dom"/>
</dbReference>
<dbReference type="Gene3D" id="1.10.510.10">
    <property type="entry name" value="Transferase(Phosphotransferase) domain 1"/>
    <property type="match status" value="1"/>
</dbReference>
<protein>
    <recommendedName>
        <fullName evidence="7">Protein kinase domain-containing protein</fullName>
    </recommendedName>
</protein>
<comment type="caution">
    <text evidence="8">The sequence shown here is derived from an EMBL/GenBank/DDBJ whole genome shotgun (WGS) entry which is preliminary data.</text>
</comment>
<proteinExistence type="predicted"/>
<name>A0AA88H2A6_NAELO</name>
<feature type="compositionally biased region" description="Low complexity" evidence="6">
    <location>
        <begin position="181"/>
        <end position="192"/>
    </location>
</feature>
<evidence type="ECO:0000256" key="1">
    <source>
        <dbReference type="ARBA" id="ARBA00022679"/>
    </source>
</evidence>
<dbReference type="PROSITE" id="PS50011">
    <property type="entry name" value="PROTEIN_KINASE_DOM"/>
    <property type="match status" value="1"/>
</dbReference>
<dbReference type="EMBL" id="PYSW02000005">
    <property type="protein sequence ID" value="KAG2392344.1"/>
    <property type="molecule type" value="Genomic_DNA"/>
</dbReference>
<dbReference type="Proteomes" id="UP000816034">
    <property type="component" value="Unassembled WGS sequence"/>
</dbReference>
<keyword evidence="4 5" id="KW-0067">ATP-binding</keyword>
<evidence type="ECO:0000256" key="4">
    <source>
        <dbReference type="ARBA" id="ARBA00022840"/>
    </source>
</evidence>
<feature type="region of interest" description="Disordered" evidence="6">
    <location>
        <begin position="807"/>
        <end position="841"/>
    </location>
</feature>
<feature type="region of interest" description="Disordered" evidence="6">
    <location>
        <begin position="613"/>
        <end position="669"/>
    </location>
</feature>
<feature type="compositionally biased region" description="Acidic residues" evidence="6">
    <location>
        <begin position="635"/>
        <end position="647"/>
    </location>
</feature>
<dbReference type="Gene3D" id="3.30.200.20">
    <property type="entry name" value="Phosphorylase Kinase, domain 1"/>
    <property type="match status" value="1"/>
</dbReference>
<dbReference type="InterPro" id="IPR017441">
    <property type="entry name" value="Protein_kinase_ATP_BS"/>
</dbReference>
<accession>A0AA88H2A6</accession>
<dbReference type="GO" id="GO:0005524">
    <property type="term" value="F:ATP binding"/>
    <property type="evidence" value="ECO:0007669"/>
    <property type="project" value="UniProtKB-UniRule"/>
</dbReference>
<feature type="region of interest" description="Disordered" evidence="6">
    <location>
        <begin position="159"/>
        <end position="192"/>
    </location>
</feature>
<dbReference type="Gene3D" id="3.10.20.90">
    <property type="entry name" value="Phosphatidylinositol 3-kinase Catalytic Subunit, Chain A, domain 1"/>
    <property type="match status" value="1"/>
</dbReference>
<dbReference type="GeneID" id="68105050"/>
<reference evidence="8 9" key="1">
    <citation type="journal article" date="2018" name="BMC Genomics">
        <title>The genome of Naegleria lovaniensis, the basis for a comparative approach to unravel pathogenicity factors of the human pathogenic amoeba N. fowleri.</title>
        <authorList>
            <person name="Liechti N."/>
            <person name="Schurch N."/>
            <person name="Bruggmann R."/>
            <person name="Wittwer M."/>
        </authorList>
    </citation>
    <scope>NUCLEOTIDE SEQUENCE [LARGE SCALE GENOMIC DNA]</scope>
    <source>
        <strain evidence="8 9">ATCC 30569</strain>
    </source>
</reference>
<dbReference type="InterPro" id="IPR000270">
    <property type="entry name" value="PB1_dom"/>
</dbReference>
<dbReference type="PANTHER" id="PTHR48016">
    <property type="entry name" value="MAP KINASE KINASE KINASE SSK2-RELATED-RELATED"/>
    <property type="match status" value="1"/>
</dbReference>
<sequence>MFSTNTSGPTKRSTNPFITSFAESALEDIASFKTMVKGSSRFELQEEDSLPEKERVIQNELSSGEYHISIESAGNAKFQFTFKVTSKGSEIFSAEGTLYGRGQKGAFDSTFNITEEQSPANVELRLVNRARFWQKPSYKFHLIKSGDDQVQAAQENLMKSFDNPSSSPIGKQPNSARKSNSTTTIPKSSSLPSISPNKKLKVKLSYKQETTIISIFLSMTMDDLYEIISSHYNNFPPKNNFNEKISIKYVDDEDKELISIRTQTDLDHFVESSLERFQSFQNSSGASVYKKPKLIIEDVVPSRASTDGLPSSPLTTTKVFPTKRTKIKTWIKGNMIGAGANGKVFLGINSETGQMMAIKEIEIKGKTNREEVKKIMEEVELMSQFDHPHIVRYLGSFVSNKHLNIFLDYIPGGSMETLLLEFSLPENLIRKYCKQILEGLSYLHENGIVHCDIKSGNILVDERSNVYLTDFGCSKKLSSLAMADDSSAPSNSGNFVIAGTPNYIAPEVIRDRTYTQAADIWSFGCTVCEMFSQNPPWYHVLSKFEQPVHPIQLMHYIMTTENDSVEIPANSSQVAKDFIRYCLQRDPSKRATAKQLLEHPFIVNDNAEELESVSQMSIGITPRTPHEYSRKKGEDEEEDVYEDDGFTFDDFPTKDFSDDSDDEDLYSNNPIYRSMSHKKLLKSRPGSSTTTYSVKSSFKEKPVPYENNNHLAPPGITAIQISPPEENETTLSHTLEVLNLKSESSQLDTKIPKSRIRSAELRKHSSANSNSFVSMTQDNCKFESISIRANENDIKNFLRNNAHIQQSSLSSARKVEPSPASTPSLPETVIAIPESNNEQQQ</sequence>
<evidence type="ECO:0000256" key="2">
    <source>
        <dbReference type="ARBA" id="ARBA00022741"/>
    </source>
</evidence>
<dbReference type="PROSITE" id="PS00107">
    <property type="entry name" value="PROTEIN_KINASE_ATP"/>
    <property type="match status" value="1"/>
</dbReference>
<dbReference type="InterPro" id="IPR050538">
    <property type="entry name" value="MAP_kinase_kinase_kinase"/>
</dbReference>
<feature type="compositionally biased region" description="Polar residues" evidence="6">
    <location>
        <begin position="162"/>
        <end position="180"/>
    </location>
</feature>
<dbReference type="CDD" id="cd06606">
    <property type="entry name" value="STKc_MAPKKK"/>
    <property type="match status" value="1"/>
</dbReference>
<evidence type="ECO:0000313" key="9">
    <source>
        <dbReference type="Proteomes" id="UP000816034"/>
    </source>
</evidence>
<evidence type="ECO:0000259" key="7">
    <source>
        <dbReference type="PROSITE" id="PS50011"/>
    </source>
</evidence>
<evidence type="ECO:0000313" key="8">
    <source>
        <dbReference type="EMBL" id="KAG2392344.1"/>
    </source>
</evidence>
<gene>
    <name evidence="8" type="ORF">C9374_012596</name>
</gene>